<proteinExistence type="predicted"/>
<accession>A0ABU1D518</accession>
<dbReference type="Proteomes" id="UP001232156">
    <property type="component" value="Unassembled WGS sequence"/>
</dbReference>
<name>A0ABU1D518_9BURK</name>
<dbReference type="EMBL" id="JAUZQE010000010">
    <property type="protein sequence ID" value="MDR4125534.1"/>
    <property type="molecule type" value="Genomic_DNA"/>
</dbReference>
<gene>
    <name evidence="1" type="ORF">Q8947_06005</name>
</gene>
<dbReference type="RefSeq" id="WP_347286725.1">
    <property type="nucleotide sequence ID" value="NZ_JAUZQE010000010.1"/>
</dbReference>
<organism evidence="1 2">
    <name type="scientific">Yanghanlia caeni</name>
    <dbReference type="NCBI Taxonomy" id="3064283"/>
    <lineage>
        <taxon>Bacteria</taxon>
        <taxon>Pseudomonadati</taxon>
        <taxon>Pseudomonadota</taxon>
        <taxon>Betaproteobacteria</taxon>
        <taxon>Burkholderiales</taxon>
        <taxon>Alcaligenaceae</taxon>
        <taxon>Yanghanlia</taxon>
    </lineage>
</organism>
<evidence type="ECO:0000313" key="1">
    <source>
        <dbReference type="EMBL" id="MDR4125534.1"/>
    </source>
</evidence>
<protein>
    <submittedName>
        <fullName evidence="1">Uncharacterized protein</fullName>
    </submittedName>
</protein>
<reference evidence="1 2" key="1">
    <citation type="submission" date="2023-08" db="EMBL/GenBank/DDBJ databases">
        <title>Alcaligenaceae gen. nov., a novel taxon isolated from the sludge of Yixing Pesticide Factory.</title>
        <authorList>
            <person name="Ruan L."/>
        </authorList>
    </citation>
    <scope>NUCLEOTIDE SEQUENCE [LARGE SCALE GENOMIC DNA]</scope>
    <source>
        <strain evidence="1 2">LG-2</strain>
    </source>
</reference>
<evidence type="ECO:0000313" key="2">
    <source>
        <dbReference type="Proteomes" id="UP001232156"/>
    </source>
</evidence>
<sequence>MTELHFTSATAALPDTPEGCRAQLATLQSEIAAIRVQIATADLRRQAHKQALDADWFHRAKTALRLKQEAHARVAARLLELTPKAGKTSRERFKDALIEAMRAECDDARWTALLARARLLHDDQEVSHG</sequence>
<comment type="caution">
    <text evidence="1">The sequence shown here is derived from an EMBL/GenBank/DDBJ whole genome shotgun (WGS) entry which is preliminary data.</text>
</comment>
<keyword evidence="2" id="KW-1185">Reference proteome</keyword>